<dbReference type="EMBL" id="CM003613">
    <property type="protein sequence ID" value="KYP56473.1"/>
    <property type="molecule type" value="Genomic_DNA"/>
</dbReference>
<accession>A0A151SNW0</accession>
<organism evidence="2 3">
    <name type="scientific">Cajanus cajan</name>
    <name type="common">Pigeon pea</name>
    <name type="synonym">Cajanus indicus</name>
    <dbReference type="NCBI Taxonomy" id="3821"/>
    <lineage>
        <taxon>Eukaryota</taxon>
        <taxon>Viridiplantae</taxon>
        <taxon>Streptophyta</taxon>
        <taxon>Embryophyta</taxon>
        <taxon>Tracheophyta</taxon>
        <taxon>Spermatophyta</taxon>
        <taxon>Magnoliopsida</taxon>
        <taxon>eudicotyledons</taxon>
        <taxon>Gunneridae</taxon>
        <taxon>Pentapetalae</taxon>
        <taxon>rosids</taxon>
        <taxon>fabids</taxon>
        <taxon>Fabales</taxon>
        <taxon>Fabaceae</taxon>
        <taxon>Papilionoideae</taxon>
        <taxon>50 kb inversion clade</taxon>
        <taxon>NPAAA clade</taxon>
        <taxon>indigoferoid/millettioid clade</taxon>
        <taxon>Phaseoleae</taxon>
        <taxon>Cajanus</taxon>
    </lineage>
</organism>
<dbReference type="SUPFAM" id="SSF56219">
    <property type="entry name" value="DNase I-like"/>
    <property type="match status" value="1"/>
</dbReference>
<sequence>MGDFNAVLQPHEREGSISQTLFRGDQAFKSCINQTSLMDMGYNGAPFTWRRGNLFERLDRALVSYDWCVRFPDASLSHLNPLKSDHTPILIRFFANMSAQTYCRPFRFEAAWMTHKEFPTLIRNVWNANEGWNQRINHMKHSLLEWNKSTFGNVFFTKRKLLRRLNGITTKLLQGPNRFLEKLQMELWTELDKILKTEEIIWFQKSRCKWLRMGDKNTRFFHGTTIARRRRNKVFKLLNENGDWMEQLAKLERMVTTFYRTIFTDEGHMEPFSLTNVFPRLNEDELSTLETPISNGEIHNAVKSMSGFKAPGPDGLQAVFFKSQWDIVGNAVCKLIHEIEAVPSRVADINETLIVLVPKTENVSSLKQMWPISLCNVSYKILTKVLANRLRQVMEKLVHPNQCSFIPNRQSKDNIIIFQEVIHSMRYKSGAKGWMAIKIDLEKAYDRLKWDFVKDTLRDIGLPAQLVNIIWACISSPRMRMLWNGETLDESRCSSGRSDLSIPFRPMYRETLPTYHQGG</sequence>
<dbReference type="InterPro" id="IPR043502">
    <property type="entry name" value="DNA/RNA_pol_sf"/>
</dbReference>
<name>A0A151SNW0_CAJCA</name>
<dbReference type="AlphaFoldDB" id="A0A151SNW0"/>
<dbReference type="STRING" id="3821.A0A151SNW0"/>
<gene>
    <name evidence="2" type="ORF">KK1_002714</name>
</gene>
<protein>
    <submittedName>
        <fullName evidence="2">Retrovirus-related Pol polyprotein LINE-1</fullName>
    </submittedName>
</protein>
<dbReference type="PANTHER" id="PTHR19446">
    <property type="entry name" value="REVERSE TRANSCRIPTASES"/>
    <property type="match status" value="1"/>
</dbReference>
<reference evidence="2 3" key="1">
    <citation type="journal article" date="2012" name="Nat. Biotechnol.">
        <title>Draft genome sequence of pigeonpea (Cajanus cajan), an orphan legume crop of resource-poor farmers.</title>
        <authorList>
            <person name="Varshney R.K."/>
            <person name="Chen W."/>
            <person name="Li Y."/>
            <person name="Bharti A.K."/>
            <person name="Saxena R.K."/>
            <person name="Schlueter J.A."/>
            <person name="Donoghue M.T."/>
            <person name="Azam S."/>
            <person name="Fan G."/>
            <person name="Whaley A.M."/>
            <person name="Farmer A.D."/>
            <person name="Sheridan J."/>
            <person name="Iwata A."/>
            <person name="Tuteja R."/>
            <person name="Penmetsa R.V."/>
            <person name="Wu W."/>
            <person name="Upadhyaya H.D."/>
            <person name="Yang S.P."/>
            <person name="Shah T."/>
            <person name="Saxena K.B."/>
            <person name="Michael T."/>
            <person name="McCombie W.R."/>
            <person name="Yang B."/>
            <person name="Zhang G."/>
            <person name="Yang H."/>
            <person name="Wang J."/>
            <person name="Spillane C."/>
            <person name="Cook D.R."/>
            <person name="May G.D."/>
            <person name="Xu X."/>
            <person name="Jackson S.A."/>
        </authorList>
    </citation>
    <scope>NUCLEOTIDE SEQUENCE [LARGE SCALE GENOMIC DNA]</scope>
    <source>
        <strain evidence="3">cv. Asha</strain>
    </source>
</reference>
<dbReference type="Proteomes" id="UP000075243">
    <property type="component" value="Chromosome 11"/>
</dbReference>
<feature type="domain" description="Reverse transcriptase" evidence="1">
    <location>
        <begin position="359"/>
        <end position="483"/>
    </location>
</feature>
<evidence type="ECO:0000313" key="3">
    <source>
        <dbReference type="Proteomes" id="UP000075243"/>
    </source>
</evidence>
<dbReference type="Gene3D" id="3.60.10.10">
    <property type="entry name" value="Endonuclease/exonuclease/phosphatase"/>
    <property type="match status" value="1"/>
</dbReference>
<evidence type="ECO:0000259" key="1">
    <source>
        <dbReference type="Pfam" id="PF00078"/>
    </source>
</evidence>
<dbReference type="InterPro" id="IPR036691">
    <property type="entry name" value="Endo/exonu/phosph_ase_sf"/>
</dbReference>
<dbReference type="InterPro" id="IPR000477">
    <property type="entry name" value="RT_dom"/>
</dbReference>
<dbReference type="SUPFAM" id="SSF56672">
    <property type="entry name" value="DNA/RNA polymerases"/>
    <property type="match status" value="1"/>
</dbReference>
<proteinExistence type="predicted"/>
<keyword evidence="3" id="KW-1185">Reference proteome</keyword>
<evidence type="ECO:0000313" key="2">
    <source>
        <dbReference type="EMBL" id="KYP56473.1"/>
    </source>
</evidence>
<dbReference type="OMA" id="NANEGWN"/>
<dbReference type="Pfam" id="PF00078">
    <property type="entry name" value="RVT_1"/>
    <property type="match status" value="1"/>
</dbReference>
<dbReference type="Gramene" id="C.cajan_02649.t">
    <property type="protein sequence ID" value="C.cajan_02649.t.cds1"/>
    <property type="gene ID" value="C.cajan_02649"/>
</dbReference>